<evidence type="ECO:0000256" key="9">
    <source>
        <dbReference type="PIRSR" id="PIRSR618319-50"/>
    </source>
</evidence>
<dbReference type="OrthoDB" id="9787096at2"/>
<feature type="modified residue" description="N6-(pyridoxal phosphate)lysine" evidence="8 9">
    <location>
        <position position="284"/>
    </location>
</feature>
<dbReference type="Gene3D" id="3.40.640.10">
    <property type="entry name" value="Type I PLP-dependent aspartate aminotransferase-like (Major domain)"/>
    <property type="match status" value="1"/>
</dbReference>
<keyword evidence="6 8" id="KW-0711">Selenium</keyword>
<comment type="similarity">
    <text evidence="7 8">Belongs to the SelA family.</text>
</comment>
<evidence type="ECO:0000256" key="1">
    <source>
        <dbReference type="ARBA" id="ARBA00001933"/>
    </source>
</evidence>
<dbReference type="GO" id="GO:0001514">
    <property type="term" value="P:selenocysteine incorporation"/>
    <property type="evidence" value="ECO:0007669"/>
    <property type="project" value="UniProtKB-UniRule"/>
</dbReference>
<dbReference type="Proteomes" id="UP000594749">
    <property type="component" value="Chromosome"/>
</dbReference>
<proteinExistence type="inferred from homology"/>
<evidence type="ECO:0000256" key="7">
    <source>
        <dbReference type="ARBA" id="ARBA00044507"/>
    </source>
</evidence>
<dbReference type="InterPro" id="IPR015421">
    <property type="entry name" value="PyrdxlP-dep_Trfase_major"/>
</dbReference>
<keyword evidence="5 8" id="KW-0648">Protein biosynthesis</keyword>
<dbReference type="RefSeq" id="WP_034971326.1">
    <property type="nucleotide sequence ID" value="NZ_CP053842.1"/>
</dbReference>
<accession>A0A7M1LHY0</accession>
<dbReference type="GO" id="GO:0004125">
    <property type="term" value="F:L-seryl-tRNA(Sec) selenium transferase activity"/>
    <property type="evidence" value="ECO:0007669"/>
    <property type="project" value="UniProtKB-UniRule"/>
</dbReference>
<comment type="cofactor">
    <cofactor evidence="1 8 9">
        <name>pyridoxal 5'-phosphate</name>
        <dbReference type="ChEBI" id="CHEBI:597326"/>
    </cofactor>
</comment>
<dbReference type="Gene3D" id="3.90.1150.180">
    <property type="match status" value="1"/>
</dbReference>
<dbReference type="HAMAP" id="MF_00423">
    <property type="entry name" value="SelA"/>
    <property type="match status" value="1"/>
</dbReference>
<dbReference type="PANTHER" id="PTHR32328">
    <property type="entry name" value="L-SERYL-TRNA(SEC) SELENIUM TRANSFERASE"/>
    <property type="match status" value="1"/>
</dbReference>
<dbReference type="GO" id="GO:0001717">
    <property type="term" value="P:conversion of seryl-tRNAsec to selenocys-tRNAsec"/>
    <property type="evidence" value="ECO:0007669"/>
    <property type="project" value="UniProtKB-UniRule"/>
</dbReference>
<dbReference type="SUPFAM" id="SSF53383">
    <property type="entry name" value="PLP-dependent transferases"/>
    <property type="match status" value="1"/>
</dbReference>
<evidence type="ECO:0000256" key="4">
    <source>
        <dbReference type="ARBA" id="ARBA00022898"/>
    </source>
</evidence>
<comment type="function">
    <text evidence="8">Converts seryl-tRNA(Sec) to selenocysteinyl-tRNA(Sec) required for selenoprotein biosynthesis.</text>
</comment>
<dbReference type="EC" id="2.9.1.1" evidence="8"/>
<evidence type="ECO:0000256" key="2">
    <source>
        <dbReference type="ARBA" id="ARBA00022490"/>
    </source>
</evidence>
<keyword evidence="11" id="KW-1185">Reference proteome</keyword>
<keyword evidence="2 8" id="KW-0963">Cytoplasm</keyword>
<keyword evidence="3 8" id="KW-0808">Transferase</keyword>
<keyword evidence="4 8" id="KW-0663">Pyridoxal phosphate</keyword>
<dbReference type="AlphaFoldDB" id="A0A7M1LHY0"/>
<evidence type="ECO:0000256" key="3">
    <source>
        <dbReference type="ARBA" id="ARBA00022679"/>
    </source>
</evidence>
<gene>
    <name evidence="8" type="primary">selA</name>
    <name evidence="10" type="ORF">IMC76_04470</name>
</gene>
<comment type="subcellular location">
    <subcellularLocation>
        <location evidence="8">Cytoplasm</location>
    </subcellularLocation>
</comment>
<reference evidence="10 11" key="1">
    <citation type="submission" date="2020-10" db="EMBL/GenBank/DDBJ databases">
        <title>Campylobacter and Helicobacter PacBio genomes.</title>
        <authorList>
            <person name="Lane C."/>
        </authorList>
    </citation>
    <scope>NUCLEOTIDE SEQUENCE [LARGE SCALE GENOMIC DNA]</scope>
    <source>
        <strain evidence="10 11">2016D-0077</strain>
    </source>
</reference>
<protein>
    <recommendedName>
        <fullName evidence="8">L-seryl-tRNA(Sec) selenium transferase</fullName>
        <ecNumber evidence="8">2.9.1.1</ecNumber>
    </recommendedName>
    <alternativeName>
        <fullName evidence="8">Selenocysteine synthase</fullName>
        <shortName evidence="8">Sec synthase</shortName>
    </alternativeName>
    <alternativeName>
        <fullName evidence="8">Selenocysteinyl-tRNA(Sec) synthase</fullName>
    </alternativeName>
</protein>
<evidence type="ECO:0000256" key="8">
    <source>
        <dbReference type="HAMAP-Rule" id="MF_00423"/>
    </source>
</evidence>
<evidence type="ECO:0000313" key="11">
    <source>
        <dbReference type="Proteomes" id="UP000594749"/>
    </source>
</evidence>
<dbReference type="PANTHER" id="PTHR32328:SF0">
    <property type="entry name" value="L-SERYL-TRNA(SEC) SELENIUM TRANSFERASE"/>
    <property type="match status" value="1"/>
</dbReference>
<dbReference type="InterPro" id="IPR018319">
    <property type="entry name" value="SelA-like"/>
</dbReference>
<evidence type="ECO:0000256" key="5">
    <source>
        <dbReference type="ARBA" id="ARBA00022917"/>
    </source>
</evidence>
<evidence type="ECO:0000256" key="6">
    <source>
        <dbReference type="ARBA" id="ARBA00023266"/>
    </source>
</evidence>
<dbReference type="InterPro" id="IPR004534">
    <property type="entry name" value="SelA_trans"/>
</dbReference>
<dbReference type="GO" id="GO:0005737">
    <property type="term" value="C:cytoplasm"/>
    <property type="evidence" value="ECO:0007669"/>
    <property type="project" value="UniProtKB-SubCell"/>
</dbReference>
<evidence type="ECO:0000313" key="10">
    <source>
        <dbReference type="EMBL" id="QOQ88050.1"/>
    </source>
</evidence>
<organism evidence="10 11">
    <name type="scientific">Campylobacter corcagiensis</name>
    <dbReference type="NCBI Taxonomy" id="1448857"/>
    <lineage>
        <taxon>Bacteria</taxon>
        <taxon>Pseudomonadati</taxon>
        <taxon>Campylobacterota</taxon>
        <taxon>Epsilonproteobacteria</taxon>
        <taxon>Campylobacterales</taxon>
        <taxon>Campylobacteraceae</taxon>
        <taxon>Campylobacter</taxon>
    </lineage>
</organism>
<dbReference type="Pfam" id="PF03841">
    <property type="entry name" value="SelA"/>
    <property type="match status" value="1"/>
</dbReference>
<name>A0A7M1LHY0_9BACT</name>
<comment type="pathway">
    <text evidence="8">Aminoacyl-tRNA biosynthesis; selenocysteinyl-tRNA(Sec) biosynthesis; selenocysteinyl-tRNA(Sec) from L-seryl-tRNA(Sec) (bacterial route): step 1/1.</text>
</comment>
<comment type="catalytic activity">
    <reaction evidence="8">
        <text>L-seryl-tRNA(Sec) + selenophosphate + H(+) = L-selenocysteinyl-tRNA(Sec) + phosphate</text>
        <dbReference type="Rhea" id="RHEA:22728"/>
        <dbReference type="Rhea" id="RHEA-COMP:9742"/>
        <dbReference type="Rhea" id="RHEA-COMP:9743"/>
        <dbReference type="ChEBI" id="CHEBI:15378"/>
        <dbReference type="ChEBI" id="CHEBI:16144"/>
        <dbReference type="ChEBI" id="CHEBI:43474"/>
        <dbReference type="ChEBI" id="CHEBI:78533"/>
        <dbReference type="ChEBI" id="CHEBI:78573"/>
        <dbReference type="EC" id="2.9.1.1"/>
    </reaction>
</comment>
<sequence length="442" mass="49715">MRLPKVDKVANKDEFKGLFYPLILRLTKVVIEEQRAKMLENLDSFDENSIEDIVVNEILKRYKNYQNLELKPLINATGVVLHTNLGRAPIHPEILRRASTTIQSYSNLEYDLQSGKRGQRYEYTSLLAKELFGRDAIVVNNNASAVFLILNTFAKNKEVVLSRGELVEIGGSFRIPEVMSSSGAILKEVGTTNKTNLNDYENAINEQTSMLMKVHKSNFSIQGFSQSVNLDGIVNLAKEKQILDYYDLGSAYINPLPYALGKDEPPLSKVLKTGISLVSFSGDKLFGSVQCGIIVGKKSLLDKLRKNQLFRMLRVDKVTLSILNETIKAYINKEFDLITATSQIYKDTDALLGLANALQEKVKFDTKVIQTKTVVGGGTLPNKEYPSIALAFKGDSEWFELKFRQNGVIGRIENGSFLLDFRSVLDKDLDSLKEICERIYNE</sequence>
<dbReference type="EMBL" id="CP063078">
    <property type="protein sequence ID" value="QOQ88050.1"/>
    <property type="molecule type" value="Genomic_DNA"/>
</dbReference>
<dbReference type="UniPathway" id="UPA00906">
    <property type="reaction ID" value="UER00896"/>
</dbReference>
<dbReference type="NCBIfam" id="TIGR00474">
    <property type="entry name" value="selA"/>
    <property type="match status" value="1"/>
</dbReference>
<dbReference type="InterPro" id="IPR015424">
    <property type="entry name" value="PyrdxlP-dep_Trfase"/>
</dbReference>